<sequence>MDLSEPGAGLDYGVVDVNAPFTKAERLQQLSEIDKDIASLLEKAGRVIGSLKPKPDSAPDPSAAESQDPPQLAACKSATDDFFATLQSVNIRLKRQIYGLEEAGIITLSQPTITAAGKTKPKGELPTMINAVVPPVQPNGVGGMGAGNLDVGWLNSRSNKVDRDMEAELWARARQHLESVAAADTNGADAAADHPMSG</sequence>
<proteinExistence type="inferred from homology"/>
<evidence type="ECO:0000256" key="1">
    <source>
        <dbReference type="ARBA" id="ARBA00004123"/>
    </source>
</evidence>
<dbReference type="PANTHER" id="PTHR22890">
    <property type="entry name" value="MEDIATOR OF RNA POLYMERASE II TRANSCRIPTION SUBUNIT 11"/>
    <property type="match status" value="1"/>
</dbReference>
<keyword evidence="4" id="KW-0010">Activator</keyword>
<name>A0A6P8B8D9_PYRGI</name>
<evidence type="ECO:0000256" key="5">
    <source>
        <dbReference type="SAM" id="MobiDB-lite"/>
    </source>
</evidence>
<dbReference type="GO" id="GO:0016592">
    <property type="term" value="C:mediator complex"/>
    <property type="evidence" value="ECO:0007669"/>
    <property type="project" value="InterPro"/>
</dbReference>
<keyword evidence="3 4" id="KW-0539">Nucleus</keyword>
<keyword evidence="4" id="KW-0805">Transcription regulation</keyword>
<gene>
    <name evidence="4" type="primary">MED11</name>
    <name evidence="7" type="ORF">PgNI_05808</name>
</gene>
<dbReference type="KEGG" id="pgri:PgNI_05808"/>
<reference evidence="6 7" key="1">
    <citation type="journal article" date="2019" name="Mol. Biol. Evol.">
        <title>Blast fungal genomes show frequent chromosomal changes, gene gains and losses, and effector gene turnover.</title>
        <authorList>
            <person name="Gomez Luciano L.B."/>
            <person name="Jason Tsai I."/>
            <person name="Chuma I."/>
            <person name="Tosa Y."/>
            <person name="Chen Y.H."/>
            <person name="Li J.Y."/>
            <person name="Li M.Y."/>
            <person name="Jade Lu M.Y."/>
            <person name="Nakayashiki H."/>
            <person name="Li W.H."/>
        </authorList>
    </citation>
    <scope>NUCLEOTIDE SEQUENCE [LARGE SCALE GENOMIC DNA]</scope>
    <source>
        <strain evidence="6 7">NI907</strain>
    </source>
</reference>
<comment type="function">
    <text evidence="4">Component of the Mediator complex, a coactivator involved in the regulated transcription of nearly all RNA polymerase II-dependent genes. Mediator functions as a bridge to convey information from gene-specific regulatory proteins to the basal RNA polymerase II transcription machinery. Mediator is recruited to promoters by direct interactions with regulatory proteins and serves as a scaffold for the assembly of a functional pre-initiation complex with RNA polymerase II and the general transcription factors.</text>
</comment>
<comment type="subunit">
    <text evidence="4">Component of the Mediator complex.</text>
</comment>
<protein>
    <recommendedName>
        <fullName evidence="4">Mediator of RNA polymerase II transcription subunit 11</fullName>
    </recommendedName>
    <alternativeName>
        <fullName evidence="4">Mediator complex subunit 11</fullName>
    </alternativeName>
</protein>
<feature type="compositionally biased region" description="Low complexity" evidence="5">
    <location>
        <begin position="59"/>
        <end position="70"/>
    </location>
</feature>
<evidence type="ECO:0000313" key="7">
    <source>
        <dbReference type="RefSeq" id="XP_030983269.1"/>
    </source>
</evidence>
<reference evidence="7" key="3">
    <citation type="submission" date="2025-08" db="UniProtKB">
        <authorList>
            <consortium name="RefSeq"/>
        </authorList>
    </citation>
    <scope>IDENTIFICATION</scope>
    <source>
        <strain evidence="7">NI907</strain>
    </source>
</reference>
<dbReference type="GO" id="GO:0003712">
    <property type="term" value="F:transcription coregulator activity"/>
    <property type="evidence" value="ECO:0007669"/>
    <property type="project" value="InterPro"/>
</dbReference>
<dbReference type="Proteomes" id="UP000515153">
    <property type="component" value="Chromosome I"/>
</dbReference>
<dbReference type="GO" id="GO:0006357">
    <property type="term" value="P:regulation of transcription by RNA polymerase II"/>
    <property type="evidence" value="ECO:0007669"/>
    <property type="project" value="InterPro"/>
</dbReference>
<dbReference type="Pfam" id="PF10280">
    <property type="entry name" value="Med11"/>
    <property type="match status" value="1"/>
</dbReference>
<evidence type="ECO:0000256" key="4">
    <source>
        <dbReference type="RuleBase" id="RU364147"/>
    </source>
</evidence>
<accession>A0A6P8B8D9</accession>
<comment type="subcellular location">
    <subcellularLocation>
        <location evidence="1 4">Nucleus</location>
    </subcellularLocation>
</comment>
<keyword evidence="6" id="KW-1185">Reference proteome</keyword>
<keyword evidence="4" id="KW-0804">Transcription</keyword>
<feature type="region of interest" description="Disordered" evidence="5">
    <location>
        <begin position="50"/>
        <end position="71"/>
    </location>
</feature>
<evidence type="ECO:0000256" key="3">
    <source>
        <dbReference type="ARBA" id="ARBA00023242"/>
    </source>
</evidence>
<evidence type="ECO:0000256" key="2">
    <source>
        <dbReference type="ARBA" id="ARBA00008186"/>
    </source>
</evidence>
<evidence type="ECO:0000313" key="6">
    <source>
        <dbReference type="Proteomes" id="UP000515153"/>
    </source>
</evidence>
<dbReference type="InterPro" id="IPR019404">
    <property type="entry name" value="Mediator_Med11"/>
</dbReference>
<reference evidence="7" key="2">
    <citation type="submission" date="2019-10" db="EMBL/GenBank/DDBJ databases">
        <authorList>
            <consortium name="NCBI Genome Project"/>
        </authorList>
    </citation>
    <scope>NUCLEOTIDE SEQUENCE</scope>
    <source>
        <strain evidence="7">NI907</strain>
    </source>
</reference>
<dbReference type="RefSeq" id="XP_030983269.1">
    <property type="nucleotide sequence ID" value="XM_031125839.1"/>
</dbReference>
<dbReference type="AlphaFoldDB" id="A0A6P8B8D9"/>
<dbReference type="Gene3D" id="1.10.287.3490">
    <property type="match status" value="1"/>
</dbReference>
<comment type="similarity">
    <text evidence="2 4">Belongs to the Mediator complex subunit 11 family.</text>
</comment>
<organism evidence="6 7">
    <name type="scientific">Pyricularia grisea</name>
    <name type="common">Crabgrass-specific blast fungus</name>
    <name type="synonym">Magnaporthe grisea</name>
    <dbReference type="NCBI Taxonomy" id="148305"/>
    <lineage>
        <taxon>Eukaryota</taxon>
        <taxon>Fungi</taxon>
        <taxon>Dikarya</taxon>
        <taxon>Ascomycota</taxon>
        <taxon>Pezizomycotina</taxon>
        <taxon>Sordariomycetes</taxon>
        <taxon>Sordariomycetidae</taxon>
        <taxon>Magnaporthales</taxon>
        <taxon>Pyriculariaceae</taxon>
        <taxon>Pyricularia</taxon>
    </lineage>
</organism>